<organism evidence="2 3">
    <name type="scientific">Plantactinospora siamensis</name>
    <dbReference type="NCBI Taxonomy" id="555372"/>
    <lineage>
        <taxon>Bacteria</taxon>
        <taxon>Bacillati</taxon>
        <taxon>Actinomycetota</taxon>
        <taxon>Actinomycetes</taxon>
        <taxon>Micromonosporales</taxon>
        <taxon>Micromonosporaceae</taxon>
        <taxon>Plantactinospora</taxon>
    </lineage>
</organism>
<sequence>MVNTVVPFDRVQHLVRVPVELAGDGHRFLMDTGIGVTVVSSAIAARPDVRPTGQVFGARRMSGQLVEAPLVRLPRLRLGAYTVDDHLACVADLGETDGPAGFTGILGLGFLGDHAYTTDPAASTLTVHPAADVPPGGVEIPLEIRRNGPSVDPFARLVLPSGREVLVEIDTGSGSLILDTRFMADCGIEPGAPEVTTTTGTDETGYAWTRHWATIPGAVHLAAAPQTRQAAPRVQFQRIIHDGLLGAEYLDRYRYCVDPTGARLVLGPLAPPGQALRADGAEPAGQVVPPGGAARADEAGSAGQVAPAGQVGPGAPAGPGDRPGGGRRR</sequence>
<feature type="compositionally biased region" description="Gly residues" evidence="1">
    <location>
        <begin position="311"/>
        <end position="323"/>
    </location>
</feature>
<dbReference type="InterPro" id="IPR021109">
    <property type="entry name" value="Peptidase_aspartic_dom_sf"/>
</dbReference>
<evidence type="ECO:0000313" key="2">
    <source>
        <dbReference type="EMBL" id="MFC0568001.1"/>
    </source>
</evidence>
<dbReference type="RefSeq" id="WP_377343396.1">
    <property type="nucleotide sequence ID" value="NZ_JBHLUE010000026.1"/>
</dbReference>
<dbReference type="EMBL" id="JBHLUE010000026">
    <property type="protein sequence ID" value="MFC0568001.1"/>
    <property type="molecule type" value="Genomic_DNA"/>
</dbReference>
<dbReference type="Pfam" id="PF13650">
    <property type="entry name" value="Asp_protease_2"/>
    <property type="match status" value="1"/>
</dbReference>
<proteinExistence type="predicted"/>
<reference evidence="2 3" key="1">
    <citation type="submission" date="2024-09" db="EMBL/GenBank/DDBJ databases">
        <authorList>
            <person name="Sun Q."/>
            <person name="Mori K."/>
        </authorList>
    </citation>
    <scope>NUCLEOTIDE SEQUENCE [LARGE SCALE GENOMIC DNA]</scope>
    <source>
        <strain evidence="2 3">TBRC 2205</strain>
    </source>
</reference>
<protein>
    <submittedName>
        <fullName evidence="2">Retropepsin-like aspartic protease</fullName>
    </submittedName>
</protein>
<feature type="compositionally biased region" description="Low complexity" evidence="1">
    <location>
        <begin position="299"/>
        <end position="310"/>
    </location>
</feature>
<name>A0ABV6P4R2_9ACTN</name>
<comment type="caution">
    <text evidence="2">The sequence shown here is derived from an EMBL/GenBank/DDBJ whole genome shotgun (WGS) entry which is preliminary data.</text>
</comment>
<feature type="region of interest" description="Disordered" evidence="1">
    <location>
        <begin position="276"/>
        <end position="329"/>
    </location>
</feature>
<dbReference type="Proteomes" id="UP001589894">
    <property type="component" value="Unassembled WGS sequence"/>
</dbReference>
<keyword evidence="3" id="KW-1185">Reference proteome</keyword>
<accession>A0ABV6P4R2</accession>
<gene>
    <name evidence="2" type="ORF">ACFFHU_28130</name>
</gene>
<evidence type="ECO:0000256" key="1">
    <source>
        <dbReference type="SAM" id="MobiDB-lite"/>
    </source>
</evidence>
<dbReference type="Gene3D" id="2.40.70.10">
    <property type="entry name" value="Acid Proteases"/>
    <property type="match status" value="2"/>
</dbReference>
<evidence type="ECO:0000313" key="3">
    <source>
        <dbReference type="Proteomes" id="UP001589894"/>
    </source>
</evidence>